<reference evidence="3 4" key="1">
    <citation type="journal article" date="2012" name="PLoS Pathog.">
        <title>Comparative pathogenomics reveals horizontally acquired novel virulence genes in fungi infecting cereal hosts.</title>
        <authorList>
            <person name="Gardiner D.M."/>
            <person name="McDonald M.C."/>
            <person name="Covarelli L."/>
            <person name="Solomon P.S."/>
            <person name="Rusu A.G."/>
            <person name="Marshall M."/>
            <person name="Kazan K."/>
            <person name="Chakraborty S."/>
            <person name="McDonald B.A."/>
            <person name="Manners J.M."/>
        </authorList>
    </citation>
    <scope>NUCLEOTIDE SEQUENCE [LARGE SCALE GENOMIC DNA]</scope>
    <source>
        <strain evidence="3 4">CS3096</strain>
    </source>
</reference>
<dbReference type="AlphaFoldDB" id="K3V861"/>
<dbReference type="EMBL" id="AFNW01000328">
    <property type="protein sequence ID" value="EKJ69732.1"/>
    <property type="molecule type" value="Genomic_DNA"/>
</dbReference>
<dbReference type="OrthoDB" id="5106260at2759"/>
<evidence type="ECO:0008006" key="5">
    <source>
        <dbReference type="Google" id="ProtNLM"/>
    </source>
</evidence>
<keyword evidence="2" id="KW-1133">Transmembrane helix</keyword>
<feature type="transmembrane region" description="Helical" evidence="2">
    <location>
        <begin position="171"/>
        <end position="192"/>
    </location>
</feature>
<comment type="caution">
    <text evidence="3">The sequence shown here is derived from an EMBL/GenBank/DDBJ whole genome shotgun (WGS) entry which is preliminary data.</text>
</comment>
<dbReference type="GeneID" id="20368665"/>
<evidence type="ECO:0000313" key="4">
    <source>
        <dbReference type="Proteomes" id="UP000007978"/>
    </source>
</evidence>
<feature type="region of interest" description="Disordered" evidence="1">
    <location>
        <begin position="125"/>
        <end position="166"/>
    </location>
</feature>
<organism evidence="3 4">
    <name type="scientific">Fusarium pseudograminearum (strain CS3096)</name>
    <name type="common">Wheat and barley crown-rot fungus</name>
    <dbReference type="NCBI Taxonomy" id="1028729"/>
    <lineage>
        <taxon>Eukaryota</taxon>
        <taxon>Fungi</taxon>
        <taxon>Dikarya</taxon>
        <taxon>Ascomycota</taxon>
        <taxon>Pezizomycotina</taxon>
        <taxon>Sordariomycetes</taxon>
        <taxon>Hypocreomycetidae</taxon>
        <taxon>Hypocreales</taxon>
        <taxon>Nectriaceae</taxon>
        <taxon>Fusarium</taxon>
    </lineage>
</organism>
<dbReference type="KEGG" id="fpu:FPSE_10048"/>
<name>K3V861_FUSPC</name>
<gene>
    <name evidence="3" type="ORF">FPSE_10048</name>
</gene>
<evidence type="ECO:0000256" key="2">
    <source>
        <dbReference type="SAM" id="Phobius"/>
    </source>
</evidence>
<dbReference type="HOGENOM" id="CLU_1170690_0_0_1"/>
<dbReference type="Proteomes" id="UP000007978">
    <property type="component" value="Chromosome 1"/>
</dbReference>
<protein>
    <recommendedName>
        <fullName evidence="5">Mid2 domain-containing protein</fullName>
    </recommendedName>
</protein>
<keyword evidence="4" id="KW-1185">Reference proteome</keyword>
<feature type="region of interest" description="Disordered" evidence="1">
    <location>
        <begin position="209"/>
        <end position="237"/>
    </location>
</feature>
<keyword evidence="2" id="KW-0812">Transmembrane</keyword>
<accession>K3V861</accession>
<keyword evidence="2" id="KW-0472">Membrane</keyword>
<feature type="compositionally biased region" description="Polar residues" evidence="1">
    <location>
        <begin position="125"/>
        <end position="149"/>
    </location>
</feature>
<proteinExistence type="predicted"/>
<sequence>MKSDWYSPGVCPNRYVYAATAVSTHTNAPATTFAICCLSDVPTAVYNLQPVVCYRSMTGDIADSFTFTAAYPGISPTTDIYVPAIMIAWQHSDLSRFDPKSALVYDLKRAKISLRPDPFTETASEFASSTLPSDRSSISYTNEFPTSTSKTKDQDESSEGGSHGLSTGATAGIGVGAAIAGMAVVGFLWWFTKRYRVLRKDKNTAETGQTWDEQMYKPPGIVDKPVNAGVTPRTELP</sequence>
<dbReference type="RefSeq" id="XP_009261440.1">
    <property type="nucleotide sequence ID" value="XM_009263165.1"/>
</dbReference>
<evidence type="ECO:0000256" key="1">
    <source>
        <dbReference type="SAM" id="MobiDB-lite"/>
    </source>
</evidence>
<evidence type="ECO:0000313" key="3">
    <source>
        <dbReference type="EMBL" id="EKJ69732.1"/>
    </source>
</evidence>